<keyword evidence="2" id="KW-1185">Reference proteome</keyword>
<evidence type="ECO:0000313" key="1">
    <source>
        <dbReference type="EMBL" id="KAG2449286.1"/>
    </source>
</evidence>
<name>A0A836B6Q0_9CHLO</name>
<dbReference type="AlphaFoldDB" id="A0A836B6Q0"/>
<evidence type="ECO:0000313" key="2">
    <source>
        <dbReference type="Proteomes" id="UP000613740"/>
    </source>
</evidence>
<dbReference type="EMBL" id="JAEHOD010000014">
    <property type="protein sequence ID" value="KAG2449286.1"/>
    <property type="molecule type" value="Genomic_DNA"/>
</dbReference>
<gene>
    <name evidence="1" type="ORF">HYH02_005443</name>
</gene>
<dbReference type="Proteomes" id="UP000613740">
    <property type="component" value="Unassembled WGS sequence"/>
</dbReference>
<sequence length="132" mass="13365">MLPAGVSVTVYMNYTSSSAFNFTLAACAAAARAKPQSASAFVALAVVNNDPLTSRFMCIGLQLPSDNVQFNTSSSAAAAKLPSADACANGSRRSCTAGAGVLPDQQVPCNGGAKKVLEVLPVYSLSALGKGF</sequence>
<proteinExistence type="predicted"/>
<organism evidence="1 2">
    <name type="scientific">Chlamydomonas schloesseri</name>
    <dbReference type="NCBI Taxonomy" id="2026947"/>
    <lineage>
        <taxon>Eukaryota</taxon>
        <taxon>Viridiplantae</taxon>
        <taxon>Chlorophyta</taxon>
        <taxon>core chlorophytes</taxon>
        <taxon>Chlorophyceae</taxon>
        <taxon>CS clade</taxon>
        <taxon>Chlamydomonadales</taxon>
        <taxon>Chlamydomonadaceae</taxon>
        <taxon>Chlamydomonas</taxon>
    </lineage>
</organism>
<accession>A0A836B6Q0</accession>
<comment type="caution">
    <text evidence="1">The sequence shown here is derived from an EMBL/GenBank/DDBJ whole genome shotgun (WGS) entry which is preliminary data.</text>
</comment>
<reference evidence="1" key="1">
    <citation type="journal article" date="2020" name="bioRxiv">
        <title>Comparative genomics of Chlamydomonas.</title>
        <authorList>
            <person name="Craig R.J."/>
            <person name="Hasan A.R."/>
            <person name="Ness R.W."/>
            <person name="Keightley P.D."/>
        </authorList>
    </citation>
    <scope>NUCLEOTIDE SEQUENCE</scope>
    <source>
        <strain evidence="1">CCAP 11/173</strain>
    </source>
</reference>
<dbReference type="OrthoDB" id="10437049at2759"/>
<protein>
    <submittedName>
        <fullName evidence="1">Uncharacterized protein</fullName>
    </submittedName>
</protein>